<dbReference type="OrthoDB" id="2687448at2"/>
<dbReference type="AlphaFoldDB" id="A0A4U0F7X4"/>
<reference evidence="1 2" key="1">
    <citation type="submission" date="2019-04" db="EMBL/GenBank/DDBJ databases">
        <title>Cohnella sp. nov., isolated from soil.</title>
        <authorList>
            <person name="Kim W."/>
        </authorList>
    </citation>
    <scope>NUCLEOTIDE SEQUENCE [LARGE SCALE GENOMIC DNA]</scope>
    <source>
        <strain evidence="1 2">CAU 1483</strain>
    </source>
</reference>
<sequence length="69" mass="7746">MSDTNASSNTLEQLTVSEKLVYHALADEKGRPVDIAQIAKKCHLTDLQVIVAIQLLMHKKMLPTDRILF</sequence>
<protein>
    <recommendedName>
        <fullName evidence="3">MarR family transcriptional regulator</fullName>
    </recommendedName>
</protein>
<gene>
    <name evidence="1" type="ORF">E5161_16245</name>
</gene>
<evidence type="ECO:0000313" key="2">
    <source>
        <dbReference type="Proteomes" id="UP000309673"/>
    </source>
</evidence>
<dbReference type="EMBL" id="SUPK01000008">
    <property type="protein sequence ID" value="TJY40701.1"/>
    <property type="molecule type" value="Genomic_DNA"/>
</dbReference>
<name>A0A4U0F7X4_9BACL</name>
<dbReference type="Proteomes" id="UP000309673">
    <property type="component" value="Unassembled WGS sequence"/>
</dbReference>
<evidence type="ECO:0008006" key="3">
    <source>
        <dbReference type="Google" id="ProtNLM"/>
    </source>
</evidence>
<comment type="caution">
    <text evidence="1">The sequence shown here is derived from an EMBL/GenBank/DDBJ whole genome shotgun (WGS) entry which is preliminary data.</text>
</comment>
<keyword evidence="2" id="KW-1185">Reference proteome</keyword>
<accession>A0A4U0F7X4</accession>
<dbReference type="RefSeq" id="WP_136778891.1">
    <property type="nucleotide sequence ID" value="NZ_SUPK01000008.1"/>
</dbReference>
<organism evidence="1 2">
    <name type="scientific">Cohnella pontilimi</name>
    <dbReference type="NCBI Taxonomy" id="2564100"/>
    <lineage>
        <taxon>Bacteria</taxon>
        <taxon>Bacillati</taxon>
        <taxon>Bacillota</taxon>
        <taxon>Bacilli</taxon>
        <taxon>Bacillales</taxon>
        <taxon>Paenibacillaceae</taxon>
        <taxon>Cohnella</taxon>
    </lineage>
</organism>
<proteinExistence type="predicted"/>
<evidence type="ECO:0000313" key="1">
    <source>
        <dbReference type="EMBL" id="TJY40701.1"/>
    </source>
</evidence>